<keyword evidence="4 7" id="KW-0812">Transmembrane</keyword>
<keyword evidence="6 7" id="KW-0998">Cell outer membrane</keyword>
<dbReference type="PROSITE" id="PS52016">
    <property type="entry name" value="TONB_DEPENDENT_REC_3"/>
    <property type="match status" value="1"/>
</dbReference>
<evidence type="ECO:0000256" key="5">
    <source>
        <dbReference type="ARBA" id="ARBA00023136"/>
    </source>
</evidence>
<evidence type="ECO:0000256" key="3">
    <source>
        <dbReference type="ARBA" id="ARBA00022452"/>
    </source>
</evidence>
<dbReference type="Gene3D" id="3.55.50.30">
    <property type="match status" value="1"/>
</dbReference>
<dbReference type="InterPro" id="IPR036942">
    <property type="entry name" value="Beta-barrel_TonB_sf"/>
</dbReference>
<evidence type="ECO:0000256" key="1">
    <source>
        <dbReference type="ARBA" id="ARBA00004571"/>
    </source>
</evidence>
<comment type="similarity">
    <text evidence="7">Belongs to the TonB-dependent receptor family.</text>
</comment>
<dbReference type="Proteomes" id="UP000070513">
    <property type="component" value="Unassembled WGS sequence"/>
</dbReference>
<evidence type="ECO:0000256" key="4">
    <source>
        <dbReference type="ARBA" id="ARBA00022692"/>
    </source>
</evidence>
<dbReference type="SUPFAM" id="SSF56935">
    <property type="entry name" value="Porins"/>
    <property type="match status" value="1"/>
</dbReference>
<dbReference type="InterPro" id="IPR037066">
    <property type="entry name" value="Plug_dom_sf"/>
</dbReference>
<keyword evidence="5 7" id="KW-0472">Membrane</keyword>
<dbReference type="InterPro" id="IPR012910">
    <property type="entry name" value="Plug_dom"/>
</dbReference>
<comment type="subcellular location">
    <subcellularLocation>
        <location evidence="1 7">Cell outer membrane</location>
        <topology evidence="1 7">Multi-pass membrane protein</topology>
    </subcellularLocation>
</comment>
<proteinExistence type="inferred from homology"/>
<organism evidence="9 10">
    <name type="scientific">Chryseobacterium kwangjuense</name>
    <dbReference type="NCBI Taxonomy" id="267125"/>
    <lineage>
        <taxon>Bacteria</taxon>
        <taxon>Pseudomonadati</taxon>
        <taxon>Bacteroidota</taxon>
        <taxon>Flavobacteriia</taxon>
        <taxon>Flavobacteriales</taxon>
        <taxon>Weeksellaceae</taxon>
        <taxon>Chryseobacterium group</taxon>
        <taxon>Chryseobacterium</taxon>
    </lineage>
</organism>
<dbReference type="Pfam" id="PF13715">
    <property type="entry name" value="CarbopepD_reg_2"/>
    <property type="match status" value="1"/>
</dbReference>
<dbReference type="Gene3D" id="2.40.170.20">
    <property type="entry name" value="TonB-dependent receptor, beta-barrel domain"/>
    <property type="match status" value="1"/>
</dbReference>
<dbReference type="InterPro" id="IPR039426">
    <property type="entry name" value="TonB-dep_rcpt-like"/>
</dbReference>
<dbReference type="RefSeq" id="WP_062648161.1">
    <property type="nucleotide sequence ID" value="NZ_LPUR01000001.1"/>
</dbReference>
<evidence type="ECO:0000259" key="8">
    <source>
        <dbReference type="SMART" id="SM00965"/>
    </source>
</evidence>
<dbReference type="InterPro" id="IPR008969">
    <property type="entry name" value="CarboxyPept-like_regulatory"/>
</dbReference>
<dbReference type="GO" id="GO:0009279">
    <property type="term" value="C:cell outer membrane"/>
    <property type="evidence" value="ECO:0007669"/>
    <property type="project" value="UniProtKB-SubCell"/>
</dbReference>
<dbReference type="Gene3D" id="2.60.40.1120">
    <property type="entry name" value="Carboxypeptidase-like, regulatory domain"/>
    <property type="match status" value="1"/>
</dbReference>
<evidence type="ECO:0000256" key="2">
    <source>
        <dbReference type="ARBA" id="ARBA00022448"/>
    </source>
</evidence>
<dbReference type="Pfam" id="PF07715">
    <property type="entry name" value="Plug"/>
    <property type="match status" value="1"/>
</dbReference>
<dbReference type="OrthoDB" id="9768177at2"/>
<evidence type="ECO:0000256" key="6">
    <source>
        <dbReference type="ARBA" id="ARBA00023237"/>
    </source>
</evidence>
<accession>A0A135WIZ0</accession>
<dbReference type="SMART" id="SM00965">
    <property type="entry name" value="STN"/>
    <property type="match status" value="1"/>
</dbReference>
<dbReference type="EMBL" id="LPUR01000001">
    <property type="protein sequence ID" value="KXH84887.1"/>
    <property type="molecule type" value="Genomic_DNA"/>
</dbReference>
<dbReference type="InterPro" id="IPR023997">
    <property type="entry name" value="TonB-dep_OMP_SusC/RagA_CS"/>
</dbReference>
<sequence length="1176" mass="132226">MKKHDFSNKENIPPWVDVFSHRRKLLRIGIKSTLFFMLFASGTAIKAQQISLSLQKAPLSTAITEIRKATKYDFVYNDDLLKKVGPITINLKNASLEETLKVLFANQPIVYEIADGIIILKERKTSNTPNPKKKETIKGKIVDEKGLPLAGATIQIKGGNFVTNSDIDGNFELPAEYVESELRITFLGYAPLSVSAKYIDRITLTTNNNVIDEVSVVASGYQSIPKERATGSFSKVDNATFNRQVSTDVISRLKGIAPSILFDERSGSPKLTIRGQATIFGNDQPLIVVDNFPYEGDINNINPNDIEDIDILKDAAAASIWGVRAGNGVIVIKTKKGRADQPMNIGATSNVTIGQKPDLYYIPKIASTDFIDIEKMLFDKGFFDYTIGNIAENPAYSPVVSILNDQKNGLLTIDQANSQINTLRKYDLRNDINKYLYQQGIKQQYALNFNGGTNKYTYYFSAGFDKNQSSEKGNGFNRVSLHSNQVFRPIEKLEISAGLSYNQNYQSSSNVISMLSNMGREQMYPYARLVDDHGNPAVVIKDHSNFLKQKAIADGLLKWDFIPINELNYQDSKIKQSEMRLNAAIKYSIFPFLSAETRFQYENQIGKTRSFYDQNSYYMRDQINLFTTFIDGVLKRNIPLGGKLDNTNSELKALNGRFQINFDQKWNKHQVNAIVGFEVRETKANGLSGSLYGFDPMVGSNIVVDYLNEFELYGKGFTSLIAHGNDYSETLDRIRSYYFNGAYNYDLRYVLSASARVDQSNLFGVKTNQKSVPLWSVGGKWNINREHFYNLTWLPELSIRSTFGYSGNVDRTVTAYTTAMLTYNSFNLLPAATLQNPPNKNLRWEKNRMWNIGIDFATKNHTVSGSIEYFDRKGNDLIGNGAIDPTSGFISYRGNVANMTGNGLDVEISTVNVDNGNFQWNSLTMFSIAKNKVTAYQRPTSLSSFLSDNSVNRNPISYSPVVGRPLFGVYSYPWAGLDPETGQARGYLNGVPSTKYTQITQALALEPENNLRYNGNSLAPYFGALRNTFTFRGVELSFNVTYRFGYYFKRNSIMYSALYSNYTTHGDFYDRWQNPGDEAKTNVPAVIYPANNLGDEYYKNSEILVVKGDHVRLQDIVVSYNFNPQLLKALHLKNLRISAIANNLAILWNANKVGLDPDFPTAKLSKSFTVGLNCNF</sequence>
<gene>
    <name evidence="9" type="ORF">AU378_03790</name>
</gene>
<dbReference type="NCBIfam" id="TIGR04057">
    <property type="entry name" value="SusC_RagA_signa"/>
    <property type="match status" value="1"/>
</dbReference>
<dbReference type="InterPro" id="IPR011662">
    <property type="entry name" value="Secretin/TonB_short_N"/>
</dbReference>
<dbReference type="NCBIfam" id="TIGR04056">
    <property type="entry name" value="OMP_RagA_SusC"/>
    <property type="match status" value="1"/>
</dbReference>
<name>A0A135WIZ0_9FLAO</name>
<dbReference type="InterPro" id="IPR023996">
    <property type="entry name" value="TonB-dep_OMP_SusC/RagA"/>
</dbReference>
<reference evidence="10" key="1">
    <citation type="submission" date="2015-12" db="EMBL/GenBank/DDBJ databases">
        <title>Genome sequence of a biocontrol rhizobacterium Chryseobacterium kwangjuense strain KJ1R5 isolated from pepper (Capsicum annuum L.).</title>
        <authorList>
            <person name="Jeong J.-J."/>
            <person name="Park H."/>
            <person name="Mannaa M."/>
            <person name="Sang M.K."/>
            <person name="Choi I.-G."/>
            <person name="Kim K.D."/>
        </authorList>
    </citation>
    <scope>NUCLEOTIDE SEQUENCE [LARGE SCALE GENOMIC DNA]</scope>
    <source>
        <strain evidence="10">KJ1R5</strain>
    </source>
</reference>
<dbReference type="SUPFAM" id="SSF49464">
    <property type="entry name" value="Carboxypeptidase regulatory domain-like"/>
    <property type="match status" value="1"/>
</dbReference>
<feature type="domain" description="Secretin/TonB short N-terminal" evidence="8">
    <location>
        <begin position="72"/>
        <end position="123"/>
    </location>
</feature>
<evidence type="ECO:0000313" key="9">
    <source>
        <dbReference type="EMBL" id="KXH84887.1"/>
    </source>
</evidence>
<evidence type="ECO:0000256" key="7">
    <source>
        <dbReference type="PROSITE-ProRule" id="PRU01360"/>
    </source>
</evidence>
<dbReference type="Gene3D" id="2.170.130.10">
    <property type="entry name" value="TonB-dependent receptor, plug domain"/>
    <property type="match status" value="1"/>
</dbReference>
<keyword evidence="2 7" id="KW-0813">Transport</keyword>
<dbReference type="AlphaFoldDB" id="A0A135WIZ0"/>
<evidence type="ECO:0000313" key="10">
    <source>
        <dbReference type="Proteomes" id="UP000070513"/>
    </source>
</evidence>
<protein>
    <recommendedName>
        <fullName evidence="8">Secretin/TonB short N-terminal domain-containing protein</fullName>
    </recommendedName>
</protein>
<reference evidence="9 10" key="2">
    <citation type="journal article" date="2016" name="Genome Announc.">
        <title>Draft Genome Sequence of a Biocontrol Rhizobacterium, Chryseobacterium kwangjuense Strain KJ1R5, Isolated from Pepper (Capsicum annuum).</title>
        <authorList>
            <person name="Jeong J.J."/>
            <person name="Park H."/>
            <person name="Park B.H."/>
            <person name="Mannaa M."/>
            <person name="Sang M.K."/>
            <person name="Choi I.G."/>
            <person name="Kim K.D."/>
        </authorList>
    </citation>
    <scope>NUCLEOTIDE SEQUENCE [LARGE SCALE GENOMIC DNA]</scope>
    <source>
        <strain evidence="9 10">KJ1R5</strain>
    </source>
</reference>
<keyword evidence="3 7" id="KW-1134">Transmembrane beta strand</keyword>
<dbReference type="Pfam" id="PF07660">
    <property type="entry name" value="STN"/>
    <property type="match status" value="1"/>
</dbReference>
<comment type="caution">
    <text evidence="9">The sequence shown here is derived from an EMBL/GenBank/DDBJ whole genome shotgun (WGS) entry which is preliminary data.</text>
</comment>